<keyword evidence="4 7" id="KW-0812">Transmembrane</keyword>
<keyword evidence="7" id="KW-1005">Bacterial flagellum biogenesis</keyword>
<dbReference type="InterPro" id="IPR001712">
    <property type="entry name" value="T3SS_FHIPEP"/>
</dbReference>
<dbReference type="PRINTS" id="PR00949">
    <property type="entry name" value="TYPE3IMAPROT"/>
</dbReference>
<keyword evidence="7" id="KW-0813">Transport</keyword>
<keyword evidence="6 7" id="KW-0472">Membrane</keyword>
<name>A0ABU0HJ72_9HYPH</name>
<dbReference type="PIRSF" id="PIRSF005419">
    <property type="entry name" value="FlhA"/>
    <property type="match status" value="1"/>
</dbReference>
<dbReference type="Proteomes" id="UP001236369">
    <property type="component" value="Unassembled WGS sequence"/>
</dbReference>
<feature type="transmembrane region" description="Helical" evidence="7">
    <location>
        <begin position="134"/>
        <end position="157"/>
    </location>
</feature>
<dbReference type="PANTHER" id="PTHR30161">
    <property type="entry name" value="FLAGELLAR EXPORT PROTEIN, MEMBRANE FLHA SUBUNIT-RELATED"/>
    <property type="match status" value="1"/>
</dbReference>
<reference evidence="8 9" key="1">
    <citation type="submission" date="2023-07" db="EMBL/GenBank/DDBJ databases">
        <title>Genomic Encyclopedia of Type Strains, Phase IV (KMG-IV): sequencing the most valuable type-strain genomes for metagenomic binning, comparative biology and taxonomic classification.</title>
        <authorList>
            <person name="Goeker M."/>
        </authorList>
    </citation>
    <scope>NUCLEOTIDE SEQUENCE [LARGE SCALE GENOMIC DNA]</scope>
    <source>
        <strain evidence="8 9">DSM 19562</strain>
    </source>
</reference>
<dbReference type="Gene3D" id="1.10.8.540">
    <property type="entry name" value="FHIPEP family, domain 3"/>
    <property type="match status" value="1"/>
</dbReference>
<gene>
    <name evidence="7" type="primary">flhA</name>
    <name evidence="8" type="ORF">QO016_001022</name>
</gene>
<evidence type="ECO:0000256" key="6">
    <source>
        <dbReference type="ARBA" id="ARBA00023136"/>
    </source>
</evidence>
<evidence type="ECO:0000256" key="7">
    <source>
        <dbReference type="RuleBase" id="RU364093"/>
    </source>
</evidence>
<evidence type="ECO:0000256" key="3">
    <source>
        <dbReference type="ARBA" id="ARBA00022475"/>
    </source>
</evidence>
<dbReference type="InterPro" id="IPR006301">
    <property type="entry name" value="FlhA"/>
</dbReference>
<keyword evidence="8" id="KW-0282">Flagellum</keyword>
<dbReference type="Gene3D" id="3.40.50.12790">
    <property type="entry name" value="FHIPEP family, domain 4"/>
    <property type="match status" value="1"/>
</dbReference>
<comment type="caution">
    <text evidence="8">The sequence shown here is derived from an EMBL/GenBank/DDBJ whole genome shotgun (WGS) entry which is preliminary data.</text>
</comment>
<feature type="transmembrane region" description="Helical" evidence="7">
    <location>
        <begin position="39"/>
        <end position="57"/>
    </location>
</feature>
<dbReference type="PROSITE" id="PS00994">
    <property type="entry name" value="FHIPEP"/>
    <property type="match status" value="1"/>
</dbReference>
<evidence type="ECO:0000256" key="2">
    <source>
        <dbReference type="ARBA" id="ARBA00008835"/>
    </source>
</evidence>
<keyword evidence="3 7" id="KW-1003">Cell membrane</keyword>
<comment type="similarity">
    <text evidence="2 7">Belongs to the FHIPEP (flagella/HR/invasion proteins export pore) family.</text>
</comment>
<keyword evidence="8" id="KW-0966">Cell projection</keyword>
<dbReference type="EMBL" id="JAUSVV010000002">
    <property type="protein sequence ID" value="MDQ0441539.1"/>
    <property type="molecule type" value="Genomic_DNA"/>
</dbReference>
<dbReference type="InterPro" id="IPR042193">
    <property type="entry name" value="FHIPEP_3"/>
</dbReference>
<sequence length="715" mass="75965">MSEAATPASGGMSGAAAMLGQLALPTRGDLQALSKRSDLLFATGVMGILAVLIFPLPSVLLDLLLAVSIIMSVLIMMVGLSIDNPLEFTVFPTLLLIATMLRLSLNLASTRLILGHGHEGTAAAGHVIEAFGHFVMGGNFVIGIIVFAILIIVNFVVITKGSGRIAEVAARFTLDAMPGKQMAIDADLSAGLIDEKAAKARRAALEEESSFFGAMDGASKFVRGDAVAALLITFINVIGGIIIGVAQQGLSFGDAAKSYTLLTIGDGLASQVPALIVSTAAGILVSKAGVRGAADKALGKQLAHYPKALGMSAVVMLLIGLLPGMPILPFVLLGGGAGYAAWKLNKDAKTAPVVDAEGKPVESAAAAAAAKEETVTELLKLDDLKLEMGYALLPLVNGEGQDRLTDQIKALRRQLASELGFVMPSVRILDNVQLDANAYVVRVKEIEAGTGKIFPGQFMAMDPMGGQVQLPGQHMLEPTFGLPATWIDASLRDDAQLKGYTVVDAATVVSTHLTEVIKVHVSELLNHVEVQKLLRELPKEHGDLLKEVCPSQISTTGIQRVLQFLLGERVSIRDLGTIIEGIAEVAGAVKNPRDVVEHVRARLGRQICAQYQGPDGALPIITLSPAWEQAFAESIIGEREERHLAMQPSKLSEFVNTVRDRFETAARMGEMPVLVTSAQARPFVRSIIERFRRETPVMSQAEIHPRARLRTVGSI</sequence>
<evidence type="ECO:0000256" key="1">
    <source>
        <dbReference type="ARBA" id="ARBA00004651"/>
    </source>
</evidence>
<keyword evidence="5 7" id="KW-1133">Transmembrane helix</keyword>
<protein>
    <recommendedName>
        <fullName evidence="7">Flagellar biosynthesis protein FlhA</fullName>
    </recommendedName>
</protein>
<keyword evidence="7" id="KW-1006">Bacterial flagellum protein export</keyword>
<keyword evidence="9" id="KW-1185">Reference proteome</keyword>
<organism evidence="8 9">
    <name type="scientific">Methylobacterium persicinum</name>
    <dbReference type="NCBI Taxonomy" id="374426"/>
    <lineage>
        <taxon>Bacteria</taxon>
        <taxon>Pseudomonadati</taxon>
        <taxon>Pseudomonadota</taxon>
        <taxon>Alphaproteobacteria</taxon>
        <taxon>Hyphomicrobiales</taxon>
        <taxon>Methylobacteriaceae</taxon>
        <taxon>Methylobacterium</taxon>
    </lineage>
</organism>
<feature type="transmembrane region" description="Helical" evidence="7">
    <location>
        <begin position="268"/>
        <end position="290"/>
    </location>
</feature>
<dbReference type="Gene3D" id="3.40.30.60">
    <property type="entry name" value="FHIPEP family, domain 1"/>
    <property type="match status" value="1"/>
</dbReference>
<evidence type="ECO:0000256" key="5">
    <source>
        <dbReference type="ARBA" id="ARBA00022989"/>
    </source>
</evidence>
<dbReference type="RefSeq" id="WP_370877507.1">
    <property type="nucleotide sequence ID" value="NZ_BPQX01000037.1"/>
</dbReference>
<evidence type="ECO:0000313" key="9">
    <source>
        <dbReference type="Proteomes" id="UP001236369"/>
    </source>
</evidence>
<comment type="subcellular location">
    <subcellularLocation>
        <location evidence="1 7">Cell membrane</location>
        <topology evidence="1 7">Multi-pass membrane protein</topology>
    </subcellularLocation>
</comment>
<comment type="function">
    <text evidence="7">Required for formation of the rod structure of the flagellar apparatus. Together with FliI and FliH, may constitute the export apparatus of flagellin.</text>
</comment>
<keyword evidence="8" id="KW-0969">Cilium</keyword>
<comment type="caution">
    <text evidence="7">Lacks conserved residue(s) required for the propagation of feature annotation.</text>
</comment>
<evidence type="ECO:0000313" key="8">
    <source>
        <dbReference type="EMBL" id="MDQ0441539.1"/>
    </source>
</evidence>
<dbReference type="NCBIfam" id="TIGR01398">
    <property type="entry name" value="FlhA"/>
    <property type="match status" value="1"/>
</dbReference>
<feature type="transmembrane region" description="Helical" evidence="7">
    <location>
        <begin position="311"/>
        <end position="342"/>
    </location>
</feature>
<accession>A0ABU0HJ72</accession>
<dbReference type="InterPro" id="IPR042194">
    <property type="entry name" value="FHIPEP_1"/>
</dbReference>
<dbReference type="PANTHER" id="PTHR30161:SF1">
    <property type="entry name" value="FLAGELLAR BIOSYNTHESIS PROTEIN FLHA-RELATED"/>
    <property type="match status" value="1"/>
</dbReference>
<dbReference type="InterPro" id="IPR025505">
    <property type="entry name" value="FHIPEP_CS"/>
</dbReference>
<feature type="transmembrane region" description="Helical" evidence="7">
    <location>
        <begin position="63"/>
        <end position="82"/>
    </location>
</feature>
<feature type="transmembrane region" description="Helical" evidence="7">
    <location>
        <begin position="227"/>
        <end position="248"/>
    </location>
</feature>
<keyword evidence="7" id="KW-0653">Protein transport</keyword>
<evidence type="ECO:0000256" key="4">
    <source>
        <dbReference type="ARBA" id="ARBA00022692"/>
    </source>
</evidence>
<proteinExistence type="inferred from homology"/>
<dbReference type="InterPro" id="IPR042196">
    <property type="entry name" value="FHIPEP_4"/>
</dbReference>
<dbReference type="Pfam" id="PF00771">
    <property type="entry name" value="FHIPEP"/>
    <property type="match status" value="1"/>
</dbReference>